<keyword evidence="6" id="KW-0695">RNA-directed DNA polymerase</keyword>
<evidence type="ECO:0000256" key="4">
    <source>
        <dbReference type="ARBA" id="ARBA00022759"/>
    </source>
</evidence>
<dbReference type="InterPro" id="IPR036397">
    <property type="entry name" value="RNaseH_sf"/>
</dbReference>
<dbReference type="Gene3D" id="3.30.70.270">
    <property type="match status" value="2"/>
</dbReference>
<reference evidence="8" key="1">
    <citation type="journal article" date="2023" name="G3 (Bethesda)">
        <title>Whole genome assembly and annotation of the endangered Caribbean coral Acropora cervicornis.</title>
        <authorList>
            <person name="Selwyn J.D."/>
            <person name="Vollmer S.V."/>
        </authorList>
    </citation>
    <scope>NUCLEOTIDE SEQUENCE</scope>
    <source>
        <strain evidence="8">K2</strain>
    </source>
</reference>
<dbReference type="InterPro" id="IPR012337">
    <property type="entry name" value="RNaseH-like_sf"/>
</dbReference>
<dbReference type="CDD" id="cd09274">
    <property type="entry name" value="RNase_HI_RT_Ty3"/>
    <property type="match status" value="1"/>
</dbReference>
<keyword evidence="2" id="KW-0548">Nucleotidyltransferase</keyword>
<gene>
    <name evidence="8" type="ORF">P5673_032881</name>
</gene>
<dbReference type="GO" id="GO:0016787">
    <property type="term" value="F:hydrolase activity"/>
    <property type="evidence" value="ECO:0007669"/>
    <property type="project" value="UniProtKB-KW"/>
</dbReference>
<dbReference type="EMBL" id="JARQWQ010000198">
    <property type="protein sequence ID" value="KAK2547251.1"/>
    <property type="molecule type" value="Genomic_DNA"/>
</dbReference>
<evidence type="ECO:0000256" key="5">
    <source>
        <dbReference type="ARBA" id="ARBA00022801"/>
    </source>
</evidence>
<name>A0AAD9PR10_ACRCE</name>
<dbReference type="PANTHER" id="PTHR37984:SF11">
    <property type="entry name" value="INTEGRASE CATALYTIC DOMAIN-CONTAINING PROTEIN"/>
    <property type="match status" value="1"/>
</dbReference>
<dbReference type="Pfam" id="PF17917">
    <property type="entry name" value="RT_RNaseH"/>
    <property type="match status" value="1"/>
</dbReference>
<evidence type="ECO:0000259" key="7">
    <source>
        <dbReference type="PROSITE" id="PS50994"/>
    </source>
</evidence>
<sequence length="715" mass="82238">MSRIFGDIPQCMNQRDGILIGARNGKEHNETLVSVFQRAEDYGITFNKPKCHFGQTQITFYGYRFDQEGLKPTQEKVQAIYESEPPRSKSEVRSFLGMAGYLSKFIPRYASLTKPLRNVIRTETKFQWGPTEHKAFKEVKGAITSKDTIAFFNPKLPIMVRVEASYNEGLSAGLFQRAAKGWKPVHFISRSLADVEKRYSQTEKDALCVKWAKDRFGMYLQGAPRFTIVTAHKPLLSMFNKPSAKLTPCIERWVMDTQDVDFEMKYEPGRDELDPLDFLSRPPLPVIENDNTEKVLKAVITTEHAVVLDRIREETSQDTVLGKLSQTIRKGKWESSKRDADLIPFYQVKEGLYESQGMIFRMEKIILPANLQQKIIKSAHSLGHLAMTKTKQMLREKYWFPGMNHLISQTIGSCFDCQVATKSHRQEPIKPSVIPGEPWEQISTDFGGPYPDGHYNLVAIDQRTRYPVVGAVSSTGFKQIEEKLKKTFAYFGIPEQFKDFAKEEGFVHHRVTPNHPRAKGQMERFMQTLNKTEQIAHLQGKSGPDRNMAIQDMLMAYRDTPHPATGITPYEAMINRPVRTKLDYTVPRKERSSRDKMMDEKDRQYKEKMTDDGGSSKEHNFVAGDHVLLRQRKRNKWSTPYEPVFYTENADESGQCEDWRETLLMGVGDLKNQPSYHKDVERENLPELPEQEITAEPVQETPLNRAVMVAVNRKE</sequence>
<accession>A0AAD9PR10</accession>
<dbReference type="Gene3D" id="1.10.340.70">
    <property type="match status" value="1"/>
</dbReference>
<dbReference type="Pfam" id="PF17921">
    <property type="entry name" value="Integrase_H2C2"/>
    <property type="match status" value="1"/>
</dbReference>
<comment type="caution">
    <text evidence="8">The sequence shown here is derived from an EMBL/GenBank/DDBJ whole genome shotgun (WGS) entry which is preliminary data.</text>
</comment>
<dbReference type="AlphaFoldDB" id="A0AAD9PR10"/>
<dbReference type="InterPro" id="IPR043502">
    <property type="entry name" value="DNA/RNA_pol_sf"/>
</dbReference>
<dbReference type="PANTHER" id="PTHR37984">
    <property type="entry name" value="PROTEIN CBG26694"/>
    <property type="match status" value="1"/>
</dbReference>
<keyword evidence="5" id="KW-0378">Hydrolase</keyword>
<protein>
    <submittedName>
        <fullName evidence="8">Transposon Tf2-8 polyprotein</fullName>
    </submittedName>
</protein>
<dbReference type="GO" id="GO:0004519">
    <property type="term" value="F:endonuclease activity"/>
    <property type="evidence" value="ECO:0007669"/>
    <property type="project" value="UniProtKB-KW"/>
</dbReference>
<dbReference type="InterPro" id="IPR041588">
    <property type="entry name" value="Integrase_H2C2"/>
</dbReference>
<proteinExistence type="predicted"/>
<dbReference type="Proteomes" id="UP001249851">
    <property type="component" value="Unassembled WGS sequence"/>
</dbReference>
<dbReference type="PROSITE" id="PS50994">
    <property type="entry name" value="INTEGRASE"/>
    <property type="match status" value="1"/>
</dbReference>
<keyword evidence="4" id="KW-0255">Endonuclease</keyword>
<dbReference type="InterPro" id="IPR041373">
    <property type="entry name" value="RT_RNaseH"/>
</dbReference>
<dbReference type="FunFam" id="3.30.70.270:FF:000023">
    <property type="entry name" value="Pol"/>
    <property type="match status" value="1"/>
</dbReference>
<dbReference type="Gene3D" id="3.30.420.10">
    <property type="entry name" value="Ribonuclease H-like superfamily/Ribonuclease H"/>
    <property type="match status" value="1"/>
</dbReference>
<dbReference type="InterPro" id="IPR043128">
    <property type="entry name" value="Rev_trsase/Diguanyl_cyclase"/>
</dbReference>
<evidence type="ECO:0000313" key="9">
    <source>
        <dbReference type="Proteomes" id="UP001249851"/>
    </source>
</evidence>
<dbReference type="SUPFAM" id="SSF53098">
    <property type="entry name" value="Ribonuclease H-like"/>
    <property type="match status" value="1"/>
</dbReference>
<feature type="domain" description="Integrase catalytic" evidence="7">
    <location>
        <begin position="491"/>
        <end position="577"/>
    </location>
</feature>
<evidence type="ECO:0000256" key="3">
    <source>
        <dbReference type="ARBA" id="ARBA00022722"/>
    </source>
</evidence>
<keyword evidence="1" id="KW-0808">Transferase</keyword>
<keyword evidence="9" id="KW-1185">Reference proteome</keyword>
<organism evidence="8 9">
    <name type="scientific">Acropora cervicornis</name>
    <name type="common">Staghorn coral</name>
    <dbReference type="NCBI Taxonomy" id="6130"/>
    <lineage>
        <taxon>Eukaryota</taxon>
        <taxon>Metazoa</taxon>
        <taxon>Cnidaria</taxon>
        <taxon>Anthozoa</taxon>
        <taxon>Hexacorallia</taxon>
        <taxon>Scleractinia</taxon>
        <taxon>Astrocoeniina</taxon>
        <taxon>Acroporidae</taxon>
        <taxon>Acropora</taxon>
    </lineage>
</organism>
<dbReference type="SUPFAM" id="SSF56672">
    <property type="entry name" value="DNA/RNA polymerases"/>
    <property type="match status" value="1"/>
</dbReference>
<evidence type="ECO:0000313" key="8">
    <source>
        <dbReference type="EMBL" id="KAK2547251.1"/>
    </source>
</evidence>
<evidence type="ECO:0000256" key="2">
    <source>
        <dbReference type="ARBA" id="ARBA00022695"/>
    </source>
</evidence>
<dbReference type="GO" id="GO:0003964">
    <property type="term" value="F:RNA-directed DNA polymerase activity"/>
    <property type="evidence" value="ECO:0007669"/>
    <property type="project" value="UniProtKB-KW"/>
</dbReference>
<dbReference type="InterPro" id="IPR001584">
    <property type="entry name" value="Integrase_cat-core"/>
</dbReference>
<evidence type="ECO:0000256" key="1">
    <source>
        <dbReference type="ARBA" id="ARBA00022679"/>
    </source>
</evidence>
<reference evidence="8" key="2">
    <citation type="journal article" date="2023" name="Science">
        <title>Genomic signatures of disease resistance in endangered staghorn corals.</title>
        <authorList>
            <person name="Vollmer S.V."/>
            <person name="Selwyn J.D."/>
            <person name="Despard B.A."/>
            <person name="Roesel C.L."/>
        </authorList>
    </citation>
    <scope>NUCLEOTIDE SEQUENCE</scope>
    <source>
        <strain evidence="8">K2</strain>
    </source>
</reference>
<dbReference type="GO" id="GO:0015074">
    <property type="term" value="P:DNA integration"/>
    <property type="evidence" value="ECO:0007669"/>
    <property type="project" value="InterPro"/>
</dbReference>
<dbReference type="GO" id="GO:0003676">
    <property type="term" value="F:nucleic acid binding"/>
    <property type="evidence" value="ECO:0007669"/>
    <property type="project" value="InterPro"/>
</dbReference>
<keyword evidence="3" id="KW-0540">Nuclease</keyword>
<dbReference type="InterPro" id="IPR050951">
    <property type="entry name" value="Retrovirus_Pol_polyprotein"/>
</dbReference>
<evidence type="ECO:0000256" key="6">
    <source>
        <dbReference type="ARBA" id="ARBA00022918"/>
    </source>
</evidence>